<evidence type="ECO:0000259" key="1">
    <source>
        <dbReference type="PROSITE" id="PS50878"/>
    </source>
</evidence>
<organism evidence="2 3">
    <name type="scientific">Rotaria magnacalcarata</name>
    <dbReference type="NCBI Taxonomy" id="392030"/>
    <lineage>
        <taxon>Eukaryota</taxon>
        <taxon>Metazoa</taxon>
        <taxon>Spiralia</taxon>
        <taxon>Gnathifera</taxon>
        <taxon>Rotifera</taxon>
        <taxon>Eurotatoria</taxon>
        <taxon>Bdelloidea</taxon>
        <taxon>Philodinida</taxon>
        <taxon>Philodinidae</taxon>
        <taxon>Rotaria</taxon>
    </lineage>
</organism>
<dbReference type="Gene3D" id="3.30.70.270">
    <property type="match status" value="1"/>
</dbReference>
<dbReference type="PANTHER" id="PTHR24559">
    <property type="entry name" value="TRANSPOSON TY3-I GAG-POL POLYPROTEIN"/>
    <property type="match status" value="1"/>
</dbReference>
<name>A0A8S3JDC5_9BILA</name>
<evidence type="ECO:0000313" key="2">
    <source>
        <dbReference type="EMBL" id="CAF5216846.1"/>
    </source>
</evidence>
<dbReference type="AlphaFoldDB" id="A0A8S3JDC5"/>
<dbReference type="PANTHER" id="PTHR24559:SF444">
    <property type="entry name" value="REVERSE TRANSCRIPTASE DOMAIN-CONTAINING PROTEIN"/>
    <property type="match status" value="1"/>
</dbReference>
<dbReference type="InterPro" id="IPR043502">
    <property type="entry name" value="DNA/RNA_pol_sf"/>
</dbReference>
<protein>
    <recommendedName>
        <fullName evidence="1">Reverse transcriptase domain-containing protein</fullName>
    </recommendedName>
</protein>
<dbReference type="SUPFAM" id="SSF56672">
    <property type="entry name" value="DNA/RNA polymerases"/>
    <property type="match status" value="1"/>
</dbReference>
<reference evidence="2" key="1">
    <citation type="submission" date="2021-02" db="EMBL/GenBank/DDBJ databases">
        <authorList>
            <person name="Nowell W R."/>
        </authorList>
    </citation>
    <scope>NUCLEOTIDE SEQUENCE</scope>
</reference>
<dbReference type="PROSITE" id="PS50878">
    <property type="entry name" value="RT_POL"/>
    <property type="match status" value="1"/>
</dbReference>
<dbReference type="Gene3D" id="3.10.10.10">
    <property type="entry name" value="HIV Type 1 Reverse Transcriptase, subunit A, domain 1"/>
    <property type="match status" value="1"/>
</dbReference>
<sequence>LALKKDGLYRLCIDYRKLNEVTVRDAYPIPRIDDTLDALQHAQFISTLDLRSGYWQVEMEDSSKPITAFVTHRELFECNVMPFGLTNAPATFQRLTDIVLAGLKWQCCLVYLDDIIIYSHTFD</sequence>
<dbReference type="Proteomes" id="UP000676336">
    <property type="component" value="Unassembled WGS sequence"/>
</dbReference>
<dbReference type="CDD" id="cd01647">
    <property type="entry name" value="RT_LTR"/>
    <property type="match status" value="1"/>
</dbReference>
<dbReference type="InterPro" id="IPR053134">
    <property type="entry name" value="RNA-dir_DNA_polymerase"/>
</dbReference>
<accession>A0A8S3JDC5</accession>
<dbReference type="EMBL" id="CAJOBI010344649">
    <property type="protein sequence ID" value="CAF5216846.1"/>
    <property type="molecule type" value="Genomic_DNA"/>
</dbReference>
<feature type="domain" description="Reverse transcriptase" evidence="1">
    <location>
        <begin position="1"/>
        <end position="123"/>
    </location>
</feature>
<dbReference type="InterPro" id="IPR000477">
    <property type="entry name" value="RT_dom"/>
</dbReference>
<gene>
    <name evidence="2" type="ORF">SMN809_LOCUS80213</name>
</gene>
<evidence type="ECO:0000313" key="3">
    <source>
        <dbReference type="Proteomes" id="UP000676336"/>
    </source>
</evidence>
<proteinExistence type="predicted"/>
<feature type="non-terminal residue" evidence="2">
    <location>
        <position position="1"/>
    </location>
</feature>
<dbReference type="Pfam" id="PF00078">
    <property type="entry name" value="RVT_1"/>
    <property type="match status" value="1"/>
</dbReference>
<dbReference type="InterPro" id="IPR043128">
    <property type="entry name" value="Rev_trsase/Diguanyl_cyclase"/>
</dbReference>
<comment type="caution">
    <text evidence="2">The sequence shown here is derived from an EMBL/GenBank/DDBJ whole genome shotgun (WGS) entry which is preliminary data.</text>
</comment>